<feature type="compositionally biased region" description="Polar residues" evidence="1">
    <location>
        <begin position="61"/>
        <end position="86"/>
    </location>
</feature>
<name>A0A8S9LL01_BRACR</name>
<organism evidence="2 3">
    <name type="scientific">Brassica cretica</name>
    <name type="common">Mustard</name>
    <dbReference type="NCBI Taxonomy" id="69181"/>
    <lineage>
        <taxon>Eukaryota</taxon>
        <taxon>Viridiplantae</taxon>
        <taxon>Streptophyta</taxon>
        <taxon>Embryophyta</taxon>
        <taxon>Tracheophyta</taxon>
        <taxon>Spermatophyta</taxon>
        <taxon>Magnoliopsida</taxon>
        <taxon>eudicotyledons</taxon>
        <taxon>Gunneridae</taxon>
        <taxon>Pentapetalae</taxon>
        <taxon>rosids</taxon>
        <taxon>malvids</taxon>
        <taxon>Brassicales</taxon>
        <taxon>Brassicaceae</taxon>
        <taxon>Brassiceae</taxon>
        <taxon>Brassica</taxon>
    </lineage>
</organism>
<evidence type="ECO:0000313" key="2">
    <source>
        <dbReference type="EMBL" id="KAF2607775.1"/>
    </source>
</evidence>
<dbReference type="AlphaFoldDB" id="A0A8S9LL01"/>
<dbReference type="Proteomes" id="UP000712281">
    <property type="component" value="Unassembled WGS sequence"/>
</dbReference>
<gene>
    <name evidence="2" type="ORF">F2Q68_00046645</name>
</gene>
<sequence>MAGEGSRWVETSSSVTRGKIEWDVEKIRQVLSFEEQGILAIKPSLTGAPNKLIWLNTESGSFTTKTGAQGSKGQNPYQKETNTSPKPKQKEPPKATNPTRTTEKIRRPSTTRVRRLAGAEHVFISQPKETTRHKSLHLITAFEKLRRITEPTVYQNPPYHSGMTQEPRTSTVFINLEDHRTLPGNMTPTTEEHFQRLYWRLWGFKQLQRARRSFGERQSI</sequence>
<proteinExistence type="predicted"/>
<evidence type="ECO:0000313" key="3">
    <source>
        <dbReference type="Proteomes" id="UP000712281"/>
    </source>
</evidence>
<accession>A0A8S9LL01</accession>
<feature type="region of interest" description="Disordered" evidence="1">
    <location>
        <begin position="61"/>
        <end position="112"/>
    </location>
</feature>
<protein>
    <submittedName>
        <fullName evidence="2">Uncharacterized protein</fullName>
    </submittedName>
</protein>
<comment type="caution">
    <text evidence="2">The sequence shown here is derived from an EMBL/GenBank/DDBJ whole genome shotgun (WGS) entry which is preliminary data.</text>
</comment>
<evidence type="ECO:0000256" key="1">
    <source>
        <dbReference type="SAM" id="MobiDB-lite"/>
    </source>
</evidence>
<dbReference type="EMBL" id="QGKW02000276">
    <property type="protein sequence ID" value="KAF2607775.1"/>
    <property type="molecule type" value="Genomic_DNA"/>
</dbReference>
<reference evidence="2" key="1">
    <citation type="submission" date="2019-12" db="EMBL/GenBank/DDBJ databases">
        <title>Genome sequencing and annotation of Brassica cretica.</title>
        <authorList>
            <person name="Studholme D.J."/>
            <person name="Sarris P.F."/>
        </authorList>
    </citation>
    <scope>NUCLEOTIDE SEQUENCE</scope>
    <source>
        <strain evidence="2">PFS-001/15</strain>
        <tissue evidence="2">Leaf</tissue>
    </source>
</reference>